<evidence type="ECO:0000256" key="1">
    <source>
        <dbReference type="ARBA" id="ARBA00010888"/>
    </source>
</evidence>
<comment type="caution">
    <text evidence="2">The sequence shown here is derived from an EMBL/GenBank/DDBJ whole genome shotgun (WGS) entry which is preliminary data.</text>
</comment>
<dbReference type="Pfam" id="PF06135">
    <property type="entry name" value="IreB"/>
    <property type="match status" value="1"/>
</dbReference>
<evidence type="ECO:0000313" key="3">
    <source>
        <dbReference type="Proteomes" id="UP000027931"/>
    </source>
</evidence>
<sequence>MANDRTIHWGSRHEENEASRALRLAADAMRQKGYNPISQLSGYLMTGDPAYITNHNSARNVLKSLEREELLQELVRFYLRDQP</sequence>
<dbReference type="InterPro" id="IPR009309">
    <property type="entry name" value="IreB"/>
</dbReference>
<dbReference type="RefSeq" id="WP_038083472.1">
    <property type="nucleotide sequence ID" value="NZ_JMIR01000001.1"/>
</dbReference>
<name>A0A074LSS9_9BACL</name>
<dbReference type="PANTHER" id="PTHR40067">
    <property type="entry name" value="UPF0297 PROTEIN YRZL"/>
    <property type="match status" value="1"/>
</dbReference>
<protein>
    <submittedName>
        <fullName evidence="2">Uncharacterized protein</fullName>
    </submittedName>
</protein>
<gene>
    <name evidence="2" type="ORF">EL26_01185</name>
</gene>
<keyword evidence="3" id="KW-1185">Reference proteome</keyword>
<proteinExistence type="inferred from homology"/>
<accession>A0A074LSS9</accession>
<dbReference type="Proteomes" id="UP000027931">
    <property type="component" value="Unassembled WGS sequence"/>
</dbReference>
<organism evidence="2 3">
    <name type="scientific">Tumebacillus flagellatus</name>
    <dbReference type="NCBI Taxonomy" id="1157490"/>
    <lineage>
        <taxon>Bacteria</taxon>
        <taxon>Bacillati</taxon>
        <taxon>Bacillota</taxon>
        <taxon>Bacilli</taxon>
        <taxon>Bacillales</taxon>
        <taxon>Alicyclobacillaceae</taxon>
        <taxon>Tumebacillus</taxon>
    </lineage>
</organism>
<dbReference type="STRING" id="1157490.EL26_01185"/>
<dbReference type="EMBL" id="JMIR01000001">
    <property type="protein sequence ID" value="KEO85201.1"/>
    <property type="molecule type" value="Genomic_DNA"/>
</dbReference>
<dbReference type="eggNOG" id="COG4472">
    <property type="taxonomic scope" value="Bacteria"/>
</dbReference>
<evidence type="ECO:0000313" key="2">
    <source>
        <dbReference type="EMBL" id="KEO85201.1"/>
    </source>
</evidence>
<reference evidence="2 3" key="1">
    <citation type="journal article" date="2013" name="Int. J. Syst. Evol. Microbiol.">
        <title>Tumebacillus flagellatus sp. nov., an alpha-amylase/pullulanase-producing bacterium isolated from cassava wastewater.</title>
        <authorList>
            <person name="Wang Q."/>
            <person name="Xie N."/>
            <person name="Qin Y."/>
            <person name="Shen N."/>
            <person name="Zhu J."/>
            <person name="Mi H."/>
            <person name="Huang R."/>
        </authorList>
    </citation>
    <scope>NUCLEOTIDE SEQUENCE [LARGE SCALE GENOMIC DNA]</scope>
    <source>
        <strain evidence="2 3">GST4</strain>
    </source>
</reference>
<dbReference type="OrthoDB" id="9796303at2"/>
<dbReference type="NCBIfam" id="NF003997">
    <property type="entry name" value="PRK05473.1"/>
    <property type="match status" value="1"/>
</dbReference>
<comment type="similarity">
    <text evidence="1">Belongs to the UPF0297 family.</text>
</comment>
<dbReference type="AlphaFoldDB" id="A0A074LSS9"/>
<dbReference type="PANTHER" id="PTHR40067:SF1">
    <property type="entry name" value="UPF0297 PROTEIN YRZL"/>
    <property type="match status" value="1"/>
</dbReference>